<feature type="transmembrane region" description="Helical" evidence="2">
    <location>
        <begin position="151"/>
        <end position="176"/>
    </location>
</feature>
<feature type="region of interest" description="Disordered" evidence="1">
    <location>
        <begin position="100"/>
        <end position="141"/>
    </location>
</feature>
<protein>
    <submittedName>
        <fullName evidence="3">Uncharacterized protein</fullName>
    </submittedName>
</protein>
<dbReference type="AlphaFoldDB" id="A0A5J4Q778"/>
<evidence type="ECO:0000256" key="1">
    <source>
        <dbReference type="SAM" id="MobiDB-lite"/>
    </source>
</evidence>
<evidence type="ECO:0000256" key="2">
    <source>
        <dbReference type="SAM" id="Phobius"/>
    </source>
</evidence>
<keyword evidence="2" id="KW-0812">Transmembrane</keyword>
<gene>
    <name evidence="3" type="ORF">EZS28_055193</name>
</gene>
<comment type="caution">
    <text evidence="3">The sequence shown here is derived from an EMBL/GenBank/DDBJ whole genome shotgun (WGS) entry which is preliminary data.</text>
</comment>
<evidence type="ECO:0000313" key="4">
    <source>
        <dbReference type="Proteomes" id="UP000324800"/>
    </source>
</evidence>
<sequence>MYPQSVCEKDKLCFDDLVHQTKADCPCLLKGDPRAGDICPSYCKSKAELTVNCICELESSSYPQATCERDRLCIVDLIHQSTANCPCLNTNDPRGESICKQTEIDPSDPDPSDPVIPDPSEKDPETEQEQGSISKQDEDDESKKKESRISIIIWIIFAVFISLAIVIVGILLFIIIRLRNKKKSNP</sequence>
<dbReference type="Proteomes" id="UP000324800">
    <property type="component" value="Unassembled WGS sequence"/>
</dbReference>
<evidence type="ECO:0000313" key="3">
    <source>
        <dbReference type="EMBL" id="KAA6316868.1"/>
    </source>
</evidence>
<reference evidence="3 4" key="1">
    <citation type="submission" date="2019-03" db="EMBL/GenBank/DDBJ databases">
        <title>Single cell metagenomics reveals metabolic interactions within the superorganism composed of flagellate Streblomastix strix and complex community of Bacteroidetes bacteria on its surface.</title>
        <authorList>
            <person name="Treitli S.C."/>
            <person name="Kolisko M."/>
            <person name="Husnik F."/>
            <person name="Keeling P."/>
            <person name="Hampl V."/>
        </authorList>
    </citation>
    <scope>NUCLEOTIDE SEQUENCE [LARGE SCALE GENOMIC DNA]</scope>
    <source>
        <strain evidence="3">ST1C</strain>
    </source>
</reference>
<keyword evidence="2" id="KW-1133">Transmembrane helix</keyword>
<organism evidence="3 4">
    <name type="scientific">Streblomastix strix</name>
    <dbReference type="NCBI Taxonomy" id="222440"/>
    <lineage>
        <taxon>Eukaryota</taxon>
        <taxon>Metamonada</taxon>
        <taxon>Preaxostyla</taxon>
        <taxon>Oxymonadida</taxon>
        <taxon>Streblomastigidae</taxon>
        <taxon>Streblomastix</taxon>
    </lineage>
</organism>
<keyword evidence="2" id="KW-0472">Membrane</keyword>
<feature type="non-terminal residue" evidence="3">
    <location>
        <position position="186"/>
    </location>
</feature>
<proteinExistence type="predicted"/>
<name>A0A5J4Q778_9EUKA</name>
<accession>A0A5J4Q778</accession>
<dbReference type="EMBL" id="SNRW01046834">
    <property type="protein sequence ID" value="KAA6316868.1"/>
    <property type="molecule type" value="Genomic_DNA"/>
</dbReference>